<keyword evidence="7 9" id="KW-0472">Membrane</keyword>
<evidence type="ECO:0000256" key="3">
    <source>
        <dbReference type="ARBA" id="ARBA00022723"/>
    </source>
</evidence>
<reference evidence="11" key="1">
    <citation type="submission" date="2021-01" db="EMBL/GenBank/DDBJ databases">
        <authorList>
            <person name="Li R."/>
            <person name="Bekaert M."/>
        </authorList>
    </citation>
    <scope>NUCLEOTIDE SEQUENCE</scope>
    <source>
        <strain evidence="11">Farmed</strain>
    </source>
</reference>
<evidence type="ECO:0000256" key="2">
    <source>
        <dbReference type="ARBA" id="ARBA00022692"/>
    </source>
</evidence>
<dbReference type="AlphaFoldDB" id="A0A812D4P2"/>
<dbReference type="EMBL" id="CAHIKZ030002567">
    <property type="protein sequence ID" value="CAE1289020.1"/>
    <property type="molecule type" value="Genomic_DNA"/>
</dbReference>
<keyword evidence="3" id="KW-0479">Metal-binding</keyword>
<dbReference type="Pfam" id="PF13923">
    <property type="entry name" value="zf-C3HC4_2"/>
    <property type="match status" value="1"/>
</dbReference>
<evidence type="ECO:0000256" key="1">
    <source>
        <dbReference type="ARBA" id="ARBA00004141"/>
    </source>
</evidence>
<evidence type="ECO:0000313" key="11">
    <source>
        <dbReference type="EMBL" id="CAE1289020.1"/>
    </source>
</evidence>
<accession>A0A812D4P2</accession>
<keyword evidence="2 9" id="KW-0812">Transmembrane</keyword>
<keyword evidence="4 8" id="KW-0863">Zinc-finger</keyword>
<evidence type="ECO:0000256" key="4">
    <source>
        <dbReference type="ARBA" id="ARBA00022771"/>
    </source>
</evidence>
<dbReference type="InterPro" id="IPR013083">
    <property type="entry name" value="Znf_RING/FYVE/PHD"/>
</dbReference>
<dbReference type="GO" id="GO:0043161">
    <property type="term" value="P:proteasome-mediated ubiquitin-dependent protein catabolic process"/>
    <property type="evidence" value="ECO:0007669"/>
    <property type="project" value="TreeGrafter"/>
</dbReference>
<dbReference type="GO" id="GO:0036503">
    <property type="term" value="P:ERAD pathway"/>
    <property type="evidence" value="ECO:0007669"/>
    <property type="project" value="TreeGrafter"/>
</dbReference>
<dbReference type="SMART" id="SM00184">
    <property type="entry name" value="RING"/>
    <property type="match status" value="1"/>
</dbReference>
<dbReference type="InterPro" id="IPR050731">
    <property type="entry name" value="HRD1_E3_ubiq-ligases"/>
</dbReference>
<dbReference type="OrthoDB" id="4348522at2759"/>
<keyword evidence="6 9" id="KW-1133">Transmembrane helix</keyword>
<feature type="domain" description="RING-type" evidence="10">
    <location>
        <begin position="552"/>
        <end position="590"/>
    </location>
</feature>
<keyword evidence="5" id="KW-0862">Zinc</keyword>
<feature type="transmembrane region" description="Helical" evidence="9">
    <location>
        <begin position="106"/>
        <end position="124"/>
    </location>
</feature>
<feature type="transmembrane region" description="Helical" evidence="9">
    <location>
        <begin position="357"/>
        <end position="376"/>
    </location>
</feature>
<dbReference type="Gene3D" id="3.30.40.10">
    <property type="entry name" value="Zinc/RING finger domain, C3HC4 (zinc finger)"/>
    <property type="match status" value="1"/>
</dbReference>
<evidence type="ECO:0000256" key="8">
    <source>
        <dbReference type="PROSITE-ProRule" id="PRU00175"/>
    </source>
</evidence>
<dbReference type="GO" id="GO:0061630">
    <property type="term" value="F:ubiquitin protein ligase activity"/>
    <property type="evidence" value="ECO:0007669"/>
    <property type="project" value="UniProtKB-EC"/>
</dbReference>
<proteinExistence type="predicted"/>
<evidence type="ECO:0000256" key="9">
    <source>
        <dbReference type="SAM" id="Phobius"/>
    </source>
</evidence>
<feature type="transmembrane region" description="Helical" evidence="9">
    <location>
        <begin position="289"/>
        <end position="315"/>
    </location>
</feature>
<evidence type="ECO:0000256" key="5">
    <source>
        <dbReference type="ARBA" id="ARBA00022833"/>
    </source>
</evidence>
<dbReference type="InterPro" id="IPR025754">
    <property type="entry name" value="TRC8_N_dom"/>
</dbReference>
<evidence type="ECO:0000256" key="6">
    <source>
        <dbReference type="ARBA" id="ARBA00022989"/>
    </source>
</evidence>
<name>A0A812D4P2_ACAPH</name>
<feature type="transmembrane region" description="Helical" evidence="9">
    <location>
        <begin position="61"/>
        <end position="80"/>
    </location>
</feature>
<evidence type="ECO:0000259" key="10">
    <source>
        <dbReference type="PROSITE" id="PS50089"/>
    </source>
</evidence>
<dbReference type="Proteomes" id="UP000597762">
    <property type="component" value="Unassembled WGS sequence"/>
</dbReference>
<comment type="caution">
    <text evidence="11">The sequence shown here is derived from an EMBL/GenBank/DDBJ whole genome shotgun (WGS) entry which is preliminary data.</text>
</comment>
<keyword evidence="11" id="KW-0012">Acyltransferase</keyword>
<feature type="transmembrane region" description="Helical" evidence="9">
    <location>
        <begin position="30"/>
        <end position="54"/>
    </location>
</feature>
<dbReference type="CDD" id="cd16476">
    <property type="entry name" value="RING-H2_RNF139-like"/>
    <property type="match status" value="1"/>
</dbReference>
<gene>
    <name evidence="11" type="ORF">SPHA_47441</name>
</gene>
<dbReference type="PANTHER" id="PTHR22763">
    <property type="entry name" value="RING ZINC FINGER PROTEIN"/>
    <property type="match status" value="1"/>
</dbReference>
<organism evidence="11 12">
    <name type="scientific">Acanthosepion pharaonis</name>
    <name type="common">Pharaoh cuttlefish</name>
    <name type="synonym">Sepia pharaonis</name>
    <dbReference type="NCBI Taxonomy" id="158019"/>
    <lineage>
        <taxon>Eukaryota</taxon>
        <taxon>Metazoa</taxon>
        <taxon>Spiralia</taxon>
        <taxon>Lophotrochozoa</taxon>
        <taxon>Mollusca</taxon>
        <taxon>Cephalopoda</taxon>
        <taxon>Coleoidea</taxon>
        <taxon>Decapodiformes</taxon>
        <taxon>Sepiida</taxon>
        <taxon>Sepiina</taxon>
        <taxon>Sepiidae</taxon>
        <taxon>Acanthosepion</taxon>
    </lineage>
</organism>
<comment type="subcellular location">
    <subcellularLocation>
        <location evidence="1">Membrane</location>
        <topology evidence="1">Multi-pass membrane protein</topology>
    </subcellularLocation>
</comment>
<feature type="transmembrane region" description="Helical" evidence="9">
    <location>
        <begin position="327"/>
        <end position="345"/>
    </location>
</feature>
<feature type="transmembrane region" description="Helical" evidence="9">
    <location>
        <begin position="422"/>
        <end position="449"/>
    </location>
</feature>
<dbReference type="GO" id="GO:0008270">
    <property type="term" value="F:zinc ion binding"/>
    <property type="evidence" value="ECO:0007669"/>
    <property type="project" value="UniProtKB-KW"/>
</dbReference>
<evidence type="ECO:0000256" key="7">
    <source>
        <dbReference type="ARBA" id="ARBA00023136"/>
    </source>
</evidence>
<feature type="transmembrane region" description="Helical" evidence="9">
    <location>
        <begin position="169"/>
        <end position="186"/>
    </location>
</feature>
<dbReference type="SUPFAM" id="SSF57850">
    <property type="entry name" value="RING/U-box"/>
    <property type="match status" value="1"/>
</dbReference>
<sequence>MEEPEKDLVCRREWSLSFRLWFLFNFADGLYTWALHVLTVLLGISGFLAALVVFCLELNNVLLVYSYLISFGVIFLYQYINKELMELLIYYNSLFVQRDEVALRNIGYFVVLSIGTILLTNIFIHFRRKGLVWTFYWRKYLEPSVYFSSLLIVMFKLTTDITIPHYFIYIHSIYTFSLLALDLFLARREILIFIQETYAYVRQDLSSYGIQIFLENHWLRLHLPQVFRLFWLSRFLCHMFFYANTINSPDYPNHDKVFAALVSEKLPETTLDVWTVISKSLLVRGCDTVIALLGLTSIVSLISHYIGMFVAHFVGTDMDEDRNADRNVGILAAMLFFVLALQTGLTGLEVDARLVRLFRNFCLLSTAIFHFVHSMVHPILMSVSAARNALPNRHLRPLIMCFILILFPSQLLKYLWSHHSASTWLLAVSAFSIEIIVKVLVTLTVYLLFMIDAYRNTAWEALDDYVYYIQSTGNTIEFLFGIFLFCNGAWIMFFESGGTIRAIMMCIHAYFNIWVQAKEGWKVFIRRRTAVNKINSLPAASQKQLDELNDLCAICFEHLYTARVTQCNHFFHGVCLRKWLYIQDKCPMCHNSIYKNDDANVAVLNDQQAAAAD</sequence>
<feature type="transmembrane region" description="Helical" evidence="9">
    <location>
        <begin position="145"/>
        <end position="163"/>
    </location>
</feature>
<dbReference type="InterPro" id="IPR001841">
    <property type="entry name" value="Znf_RING"/>
</dbReference>
<feature type="transmembrane region" description="Helical" evidence="9">
    <location>
        <begin position="476"/>
        <end position="493"/>
    </location>
</feature>
<dbReference type="GO" id="GO:0036513">
    <property type="term" value="C:Derlin-1 retrotranslocation complex"/>
    <property type="evidence" value="ECO:0007669"/>
    <property type="project" value="TreeGrafter"/>
</dbReference>
<dbReference type="PROSITE" id="PS50089">
    <property type="entry name" value="ZF_RING_2"/>
    <property type="match status" value="1"/>
</dbReference>
<evidence type="ECO:0000313" key="12">
    <source>
        <dbReference type="Proteomes" id="UP000597762"/>
    </source>
</evidence>
<keyword evidence="11" id="KW-0808">Transferase</keyword>
<dbReference type="EC" id="2.3.2.27" evidence="11"/>
<dbReference type="Pfam" id="PF13705">
    <property type="entry name" value="TRC8_N"/>
    <property type="match status" value="1"/>
</dbReference>
<keyword evidence="12" id="KW-1185">Reference proteome</keyword>
<dbReference type="PANTHER" id="PTHR22763:SF163">
    <property type="entry name" value="E3 UBIQUITIN-PROTEIN LIGASE RNF139"/>
    <property type="match status" value="1"/>
</dbReference>
<feature type="transmembrane region" description="Helical" evidence="9">
    <location>
        <begin position="397"/>
        <end position="416"/>
    </location>
</feature>
<protein>
    <submittedName>
        <fullName evidence="11">RNF139</fullName>
        <ecNumber evidence="11">2.3.2.27</ecNumber>
    </submittedName>
</protein>